<dbReference type="RefSeq" id="WP_209655150.1">
    <property type="nucleotide sequence ID" value="NZ_JAGJCB010000009.1"/>
</dbReference>
<reference evidence="1 2" key="1">
    <citation type="submission" date="2021-04" db="EMBL/GenBank/DDBJ databases">
        <title>Mariniflexile gromovii gen. nov., sp. nov., a gliding bacterium isolated from the sea urchin Strongylocentrotus intermedius.</title>
        <authorList>
            <person name="Ko S."/>
            <person name="Le V."/>
            <person name="Ahn C.-Y."/>
            <person name="Oh H.-M."/>
        </authorList>
    </citation>
    <scope>NUCLEOTIDE SEQUENCE [LARGE SCALE GENOMIC DNA]</scope>
    <source>
        <strain evidence="1 2">KCTC 12570</strain>
    </source>
</reference>
<gene>
    <name evidence="1" type="ORF">J8H85_10475</name>
</gene>
<evidence type="ECO:0000313" key="2">
    <source>
        <dbReference type="Proteomes" id="UP000670776"/>
    </source>
</evidence>
<proteinExistence type="predicted"/>
<sequence>MVEVFKTNITKQKQAKQVLEKLKKAFPDYKINFDLEDCDNILRVENPKGTINNTRVIELVSDIGLYIETLLDELSIVDKSEHYPEKGMNFKILAKN</sequence>
<name>A0ABS4BUI8_9FLAO</name>
<keyword evidence="2" id="KW-1185">Reference proteome</keyword>
<protein>
    <submittedName>
        <fullName evidence="1">Uncharacterized protein</fullName>
    </submittedName>
</protein>
<accession>A0ABS4BUI8</accession>
<dbReference type="EMBL" id="JAGJCB010000009">
    <property type="protein sequence ID" value="MBP0904254.1"/>
    <property type="molecule type" value="Genomic_DNA"/>
</dbReference>
<comment type="caution">
    <text evidence="1">The sequence shown here is derived from an EMBL/GenBank/DDBJ whole genome shotgun (WGS) entry which is preliminary data.</text>
</comment>
<evidence type="ECO:0000313" key="1">
    <source>
        <dbReference type="EMBL" id="MBP0904254.1"/>
    </source>
</evidence>
<dbReference type="Proteomes" id="UP000670776">
    <property type="component" value="Unassembled WGS sequence"/>
</dbReference>
<organism evidence="1 2">
    <name type="scientific">Mariniflexile gromovii</name>
    <dbReference type="NCBI Taxonomy" id="362523"/>
    <lineage>
        <taxon>Bacteria</taxon>
        <taxon>Pseudomonadati</taxon>
        <taxon>Bacteroidota</taxon>
        <taxon>Flavobacteriia</taxon>
        <taxon>Flavobacteriales</taxon>
        <taxon>Flavobacteriaceae</taxon>
        <taxon>Mariniflexile</taxon>
    </lineage>
</organism>